<proteinExistence type="predicted"/>
<name>A0A1C2IL54_ACITH</name>
<evidence type="ECO:0000313" key="1">
    <source>
        <dbReference type="EMBL" id="OCX76698.1"/>
    </source>
</evidence>
<comment type="caution">
    <text evidence="1">The sequence shown here is derived from an EMBL/GenBank/DDBJ whole genome shotgun (WGS) entry which is preliminary data.</text>
</comment>
<organism evidence="1 2">
    <name type="scientific">Acidithiobacillus thiooxidans</name>
    <name type="common">Thiobacillus thiooxidans</name>
    <dbReference type="NCBI Taxonomy" id="930"/>
    <lineage>
        <taxon>Bacteria</taxon>
        <taxon>Pseudomonadati</taxon>
        <taxon>Pseudomonadota</taxon>
        <taxon>Acidithiobacillia</taxon>
        <taxon>Acidithiobacillales</taxon>
        <taxon>Acidithiobacillaceae</taxon>
        <taxon>Acidithiobacillus</taxon>
    </lineage>
</organism>
<dbReference type="Proteomes" id="UP000094893">
    <property type="component" value="Unassembled WGS sequence"/>
</dbReference>
<protein>
    <submittedName>
        <fullName evidence="1">Uncharacterized protein</fullName>
    </submittedName>
</protein>
<sequence length="83" mass="9577">MAICDTCARARSKLTHSGWVECKLRDIPPREIMQAYEDFIHQNGKIELPFHLVAMVQTTAEHAWPFQFDPQIIVECAGYTDKK</sequence>
<dbReference type="RefSeq" id="WP_024894658.1">
    <property type="nucleotide sequence ID" value="NZ_LWRZ01000114.1"/>
</dbReference>
<dbReference type="AlphaFoldDB" id="A0A1C2IL54"/>
<reference evidence="1 2" key="1">
    <citation type="journal article" date="2016" name="Int. J. Mol. Sci.">
        <title>Comparative genomics of the extreme acidophile Acidithiobacillus thiooxidans reveals intraspecific divergence and niche adaptation.</title>
        <authorList>
            <person name="Zhang X."/>
            <person name="Feng X."/>
            <person name="Tao J."/>
            <person name="Ma L."/>
            <person name="Xiao Y."/>
            <person name="Liang Y."/>
            <person name="Liu X."/>
            <person name="Yin H."/>
        </authorList>
    </citation>
    <scope>NUCLEOTIDE SEQUENCE [LARGE SCALE GENOMIC DNA]</scope>
    <source>
        <strain evidence="1 2">A02</strain>
    </source>
</reference>
<accession>A0A1C2IL54</accession>
<evidence type="ECO:0000313" key="2">
    <source>
        <dbReference type="Proteomes" id="UP000094893"/>
    </source>
</evidence>
<gene>
    <name evidence="1" type="ORF">A6P07_01875</name>
</gene>
<dbReference type="EMBL" id="LWSA01000021">
    <property type="protein sequence ID" value="OCX76698.1"/>
    <property type="molecule type" value="Genomic_DNA"/>
</dbReference>